<name>A0A6F8YM07_9ACTN</name>
<dbReference type="RefSeq" id="WP_173158717.1">
    <property type="nucleotide sequence ID" value="NZ_AP022871.1"/>
</dbReference>
<dbReference type="PANTHER" id="PTHR37305">
    <property type="entry name" value="INTEGRAL MEMBRANE PROTEIN-RELATED"/>
    <property type="match status" value="1"/>
</dbReference>
<feature type="transmembrane region" description="Helical" evidence="1">
    <location>
        <begin position="16"/>
        <end position="43"/>
    </location>
</feature>
<dbReference type="KEGG" id="psuu:Psuf_044200"/>
<organism evidence="2 3">
    <name type="scientific">Phytohabitans suffuscus</name>
    <dbReference type="NCBI Taxonomy" id="624315"/>
    <lineage>
        <taxon>Bacteria</taxon>
        <taxon>Bacillati</taxon>
        <taxon>Actinomycetota</taxon>
        <taxon>Actinomycetes</taxon>
        <taxon>Micromonosporales</taxon>
        <taxon>Micromonosporaceae</taxon>
    </lineage>
</organism>
<gene>
    <name evidence="2" type="ORF">Psuf_044200</name>
</gene>
<dbReference type="GO" id="GO:0140359">
    <property type="term" value="F:ABC-type transporter activity"/>
    <property type="evidence" value="ECO:0007669"/>
    <property type="project" value="InterPro"/>
</dbReference>
<reference evidence="2 3" key="2">
    <citation type="submission" date="2020-03" db="EMBL/GenBank/DDBJ databases">
        <authorList>
            <person name="Ichikawa N."/>
            <person name="Kimura A."/>
            <person name="Kitahashi Y."/>
            <person name="Uohara A."/>
        </authorList>
    </citation>
    <scope>NUCLEOTIDE SEQUENCE [LARGE SCALE GENOMIC DNA]</scope>
    <source>
        <strain evidence="2 3">NBRC 105367</strain>
    </source>
</reference>
<dbReference type="EMBL" id="AP022871">
    <property type="protein sequence ID" value="BCB87107.1"/>
    <property type="molecule type" value="Genomic_DNA"/>
</dbReference>
<keyword evidence="1" id="KW-0472">Membrane</keyword>
<proteinExistence type="predicted"/>
<evidence type="ECO:0000256" key="1">
    <source>
        <dbReference type="SAM" id="Phobius"/>
    </source>
</evidence>
<feature type="transmembrane region" description="Helical" evidence="1">
    <location>
        <begin position="113"/>
        <end position="132"/>
    </location>
</feature>
<feature type="transmembrane region" description="Helical" evidence="1">
    <location>
        <begin position="247"/>
        <end position="269"/>
    </location>
</feature>
<feature type="transmembrane region" description="Helical" evidence="1">
    <location>
        <begin position="72"/>
        <end position="92"/>
    </location>
</feature>
<dbReference type="PANTHER" id="PTHR37305:SF1">
    <property type="entry name" value="MEMBRANE PROTEIN"/>
    <property type="match status" value="1"/>
</dbReference>
<keyword evidence="1" id="KW-1133">Transmembrane helix</keyword>
<dbReference type="Proteomes" id="UP000503011">
    <property type="component" value="Chromosome"/>
</dbReference>
<evidence type="ECO:0000313" key="3">
    <source>
        <dbReference type="Proteomes" id="UP000503011"/>
    </source>
</evidence>
<reference evidence="2 3" key="1">
    <citation type="submission" date="2020-03" db="EMBL/GenBank/DDBJ databases">
        <title>Whole genome shotgun sequence of Phytohabitans suffuscus NBRC 105367.</title>
        <authorList>
            <person name="Komaki H."/>
            <person name="Tamura T."/>
        </authorList>
    </citation>
    <scope>NUCLEOTIDE SEQUENCE [LARGE SCALE GENOMIC DNA]</scope>
    <source>
        <strain evidence="2 3">NBRC 105367</strain>
    </source>
</reference>
<sequence length="276" mass="29596">MNLVRSEFLKIRTTNAWWLFGLGAFAMLALTFLVNALGAYYALSEPTPEGLNPDDAATFEATRDVVYQAANLYTSGQFFGLLFVLLLGIVVITSEFQHQTVTTTFLSTPHRTAVILAKLVAAALAGAGYWLVTTALNIPATIIFLSTQDVSNQLGEWPVLRSILLNLLAYVLWGVLGVGFGVLIRSQIGATVTAVALYLLGTAAGAIFFTLFANWLDADWISDLQYGLPSIASGLMVSGTNIPGQPVFWVGAVVLVGWSVLTGTIGTLITRTRDIS</sequence>
<keyword evidence="3" id="KW-1185">Reference proteome</keyword>
<evidence type="ECO:0000313" key="2">
    <source>
        <dbReference type="EMBL" id="BCB87107.1"/>
    </source>
</evidence>
<protein>
    <submittedName>
        <fullName evidence="2">ABC transporter permease</fullName>
    </submittedName>
</protein>
<feature type="transmembrane region" description="Helical" evidence="1">
    <location>
        <begin position="163"/>
        <end position="184"/>
    </location>
</feature>
<keyword evidence="1" id="KW-0812">Transmembrane</keyword>
<feature type="transmembrane region" description="Helical" evidence="1">
    <location>
        <begin position="196"/>
        <end position="216"/>
    </location>
</feature>
<accession>A0A6F8YM07</accession>
<dbReference type="GO" id="GO:0005886">
    <property type="term" value="C:plasma membrane"/>
    <property type="evidence" value="ECO:0007669"/>
    <property type="project" value="UniProtKB-SubCell"/>
</dbReference>
<dbReference type="AlphaFoldDB" id="A0A6F8YM07"/>